<keyword evidence="1" id="KW-0812">Transmembrane</keyword>
<evidence type="ECO:0000313" key="3">
    <source>
        <dbReference type="Proteomes" id="UP000249061"/>
    </source>
</evidence>
<protein>
    <recommendedName>
        <fullName evidence="4">DUF2085 domain-containing protein</fullName>
    </recommendedName>
</protein>
<feature type="transmembrane region" description="Helical" evidence="1">
    <location>
        <begin position="85"/>
        <end position="104"/>
    </location>
</feature>
<keyword evidence="1" id="KW-1133">Transmembrane helix</keyword>
<accession>A0A2W5TZD3</accession>
<dbReference type="EMBL" id="QFQP01000002">
    <property type="protein sequence ID" value="PZR17646.1"/>
    <property type="molecule type" value="Genomic_DNA"/>
</dbReference>
<dbReference type="Pfam" id="PF09858">
    <property type="entry name" value="DUF2085"/>
    <property type="match status" value="1"/>
</dbReference>
<gene>
    <name evidence="2" type="ORF">DI536_04865</name>
</gene>
<comment type="caution">
    <text evidence="2">The sequence shown here is derived from an EMBL/GenBank/DDBJ whole genome shotgun (WGS) entry which is preliminary data.</text>
</comment>
<dbReference type="InterPro" id="IPR019206">
    <property type="entry name" value="DUF2085_TM"/>
</dbReference>
<evidence type="ECO:0008006" key="4">
    <source>
        <dbReference type="Google" id="ProtNLM"/>
    </source>
</evidence>
<proteinExistence type="predicted"/>
<reference evidence="2 3" key="1">
    <citation type="submission" date="2017-08" db="EMBL/GenBank/DDBJ databases">
        <title>Infants hospitalized years apart are colonized by the same room-sourced microbial strains.</title>
        <authorList>
            <person name="Brooks B."/>
            <person name="Olm M.R."/>
            <person name="Firek B.A."/>
            <person name="Baker R."/>
            <person name="Thomas B.C."/>
            <person name="Morowitz M.J."/>
            <person name="Banfield J.F."/>
        </authorList>
    </citation>
    <scope>NUCLEOTIDE SEQUENCE [LARGE SCALE GENOMIC DNA]</scope>
    <source>
        <strain evidence="2">S2_003_000_R2_14</strain>
    </source>
</reference>
<feature type="transmembrane region" description="Helical" evidence="1">
    <location>
        <begin position="54"/>
        <end position="73"/>
    </location>
</feature>
<evidence type="ECO:0000313" key="2">
    <source>
        <dbReference type="EMBL" id="PZR17646.1"/>
    </source>
</evidence>
<keyword evidence="1" id="KW-0472">Membrane</keyword>
<name>A0A2W5TZD3_9BACT</name>
<dbReference type="Proteomes" id="UP000249061">
    <property type="component" value="Unassembled WGS sequence"/>
</dbReference>
<feature type="transmembrane region" description="Helical" evidence="1">
    <location>
        <begin position="110"/>
        <end position="129"/>
    </location>
</feature>
<sequence length="135" mass="15162">MFWLSHHGPDELNRCYRFGSVHVCARCLGTYPTVLLAIALQATFRAPVEHPVDLLVGVGLMLPATIDWALGRFRPGRFSNVWRTFTGVLLGIALGRSLFVHFLTPWPGVLLAQAAVVLLVAFPVFFATYRQNRRR</sequence>
<dbReference type="AlphaFoldDB" id="A0A2W5TZD3"/>
<evidence type="ECO:0000256" key="1">
    <source>
        <dbReference type="SAM" id="Phobius"/>
    </source>
</evidence>
<organism evidence="2 3">
    <name type="scientific">Archangium gephyra</name>
    <dbReference type="NCBI Taxonomy" id="48"/>
    <lineage>
        <taxon>Bacteria</taxon>
        <taxon>Pseudomonadati</taxon>
        <taxon>Myxococcota</taxon>
        <taxon>Myxococcia</taxon>
        <taxon>Myxococcales</taxon>
        <taxon>Cystobacterineae</taxon>
        <taxon>Archangiaceae</taxon>
        <taxon>Archangium</taxon>
    </lineage>
</organism>